<dbReference type="AlphaFoldDB" id="A0A5B7DN32"/>
<comment type="caution">
    <text evidence="2">The sequence shown here is derived from an EMBL/GenBank/DDBJ whole genome shotgun (WGS) entry which is preliminary data.</text>
</comment>
<keyword evidence="1" id="KW-0472">Membrane</keyword>
<keyword evidence="1" id="KW-0812">Transmembrane</keyword>
<gene>
    <name evidence="2" type="ORF">E2C01_015908</name>
</gene>
<accession>A0A5B7DN32</accession>
<feature type="transmembrane region" description="Helical" evidence="1">
    <location>
        <begin position="6"/>
        <end position="31"/>
    </location>
</feature>
<protein>
    <submittedName>
        <fullName evidence="2">Uncharacterized protein</fullName>
    </submittedName>
</protein>
<proteinExistence type="predicted"/>
<dbReference type="Proteomes" id="UP000324222">
    <property type="component" value="Unassembled WGS sequence"/>
</dbReference>
<organism evidence="2 3">
    <name type="scientific">Portunus trituberculatus</name>
    <name type="common">Swimming crab</name>
    <name type="synonym">Neptunus trituberculatus</name>
    <dbReference type="NCBI Taxonomy" id="210409"/>
    <lineage>
        <taxon>Eukaryota</taxon>
        <taxon>Metazoa</taxon>
        <taxon>Ecdysozoa</taxon>
        <taxon>Arthropoda</taxon>
        <taxon>Crustacea</taxon>
        <taxon>Multicrustacea</taxon>
        <taxon>Malacostraca</taxon>
        <taxon>Eumalacostraca</taxon>
        <taxon>Eucarida</taxon>
        <taxon>Decapoda</taxon>
        <taxon>Pleocyemata</taxon>
        <taxon>Brachyura</taxon>
        <taxon>Eubrachyura</taxon>
        <taxon>Portunoidea</taxon>
        <taxon>Portunidae</taxon>
        <taxon>Portuninae</taxon>
        <taxon>Portunus</taxon>
    </lineage>
</organism>
<reference evidence="2 3" key="1">
    <citation type="submission" date="2019-05" db="EMBL/GenBank/DDBJ databases">
        <title>Another draft genome of Portunus trituberculatus and its Hox gene families provides insights of decapod evolution.</title>
        <authorList>
            <person name="Jeong J.-H."/>
            <person name="Song I."/>
            <person name="Kim S."/>
            <person name="Choi T."/>
            <person name="Kim D."/>
            <person name="Ryu S."/>
            <person name="Kim W."/>
        </authorList>
    </citation>
    <scope>NUCLEOTIDE SEQUENCE [LARGE SCALE GENOMIC DNA]</scope>
    <source>
        <tissue evidence="2">Muscle</tissue>
    </source>
</reference>
<keyword evidence="3" id="KW-1185">Reference proteome</keyword>
<evidence type="ECO:0000313" key="2">
    <source>
        <dbReference type="EMBL" id="MPC22880.1"/>
    </source>
</evidence>
<evidence type="ECO:0000256" key="1">
    <source>
        <dbReference type="SAM" id="Phobius"/>
    </source>
</evidence>
<sequence length="124" mass="14256">MFQNKHVIGYLLNLATQANFTAFFSVMLLLLERKHPQKSGVECYNAEFQNHQCLGHTQGDWSQVGQEKNSLPHKLHKVCAIKSCILRQAQHHHKVIQLSTVYDTSVINKMRGLDALLRFTPVMR</sequence>
<name>A0A5B7DN32_PORTR</name>
<dbReference type="EMBL" id="VSRR010001137">
    <property type="protein sequence ID" value="MPC22880.1"/>
    <property type="molecule type" value="Genomic_DNA"/>
</dbReference>
<evidence type="ECO:0000313" key="3">
    <source>
        <dbReference type="Proteomes" id="UP000324222"/>
    </source>
</evidence>
<keyword evidence="1" id="KW-1133">Transmembrane helix</keyword>